<evidence type="ECO:0000313" key="3">
    <source>
        <dbReference type="Proteomes" id="UP000330809"/>
    </source>
</evidence>
<proteinExistence type="predicted"/>
<keyword evidence="1" id="KW-1133">Transmembrane helix</keyword>
<name>A0A449IKM2_PSEFR</name>
<dbReference type="Proteomes" id="UP000330809">
    <property type="component" value="Unassembled WGS sequence"/>
</dbReference>
<gene>
    <name evidence="2" type="ORF">NCTC10754_02581</name>
</gene>
<keyword evidence="1" id="KW-0472">Membrane</keyword>
<organism evidence="2 3">
    <name type="scientific">Pseudomonas fragi</name>
    <dbReference type="NCBI Taxonomy" id="296"/>
    <lineage>
        <taxon>Bacteria</taxon>
        <taxon>Pseudomonadati</taxon>
        <taxon>Pseudomonadota</taxon>
        <taxon>Gammaproteobacteria</taxon>
        <taxon>Pseudomonadales</taxon>
        <taxon>Pseudomonadaceae</taxon>
        <taxon>Pseudomonas</taxon>
    </lineage>
</organism>
<reference evidence="2 3" key="1">
    <citation type="submission" date="2019-02" db="EMBL/GenBank/DDBJ databases">
        <authorList>
            <consortium name="Pathogen Informatics"/>
        </authorList>
    </citation>
    <scope>NUCLEOTIDE SEQUENCE [LARGE SCALE GENOMIC DNA]</scope>
    <source>
        <strain evidence="2 3">3012STDY7103891</strain>
    </source>
</reference>
<keyword evidence="1" id="KW-0812">Transmembrane</keyword>
<accession>A0A449IKM2</accession>
<feature type="transmembrane region" description="Helical" evidence="1">
    <location>
        <begin position="30"/>
        <end position="49"/>
    </location>
</feature>
<evidence type="ECO:0000313" key="2">
    <source>
        <dbReference type="EMBL" id="VFB19970.1"/>
    </source>
</evidence>
<feature type="transmembrane region" description="Helical" evidence="1">
    <location>
        <begin position="6"/>
        <end position="23"/>
    </location>
</feature>
<dbReference type="EMBL" id="CAACYJ010000035">
    <property type="protein sequence ID" value="VFB19970.1"/>
    <property type="molecule type" value="Genomic_DNA"/>
</dbReference>
<protein>
    <submittedName>
        <fullName evidence="2">Uncharacterized protein</fullName>
    </submittedName>
</protein>
<sequence length="151" mass="16512">MTTINWFLIAIYGACFGVAASVLRSRRHVMVSVNTLFYLSIWLVVLKLFESPALGARFLGMVQSCSSMDYSSAVTAAIQKSQTTSISDKLVGVGYLLFGIQLVRVHKGLHDFGWMRATAATIIGMMLLSAVVSYVQEPVIAQMICSYASPF</sequence>
<evidence type="ECO:0000256" key="1">
    <source>
        <dbReference type="SAM" id="Phobius"/>
    </source>
</evidence>
<dbReference type="AlphaFoldDB" id="A0A449IKM2"/>
<feature type="transmembrane region" description="Helical" evidence="1">
    <location>
        <begin position="114"/>
        <end position="135"/>
    </location>
</feature>